<keyword evidence="7" id="KW-1185">Reference proteome</keyword>
<dbReference type="PROSITE" id="PS51078">
    <property type="entry name" value="ICLR_ED"/>
    <property type="match status" value="1"/>
</dbReference>
<evidence type="ECO:0000313" key="6">
    <source>
        <dbReference type="EMBL" id="SHH65906.1"/>
    </source>
</evidence>
<dbReference type="InterPro" id="IPR036390">
    <property type="entry name" value="WH_DNA-bd_sf"/>
</dbReference>
<dbReference type="PROSITE" id="PS51077">
    <property type="entry name" value="HTH_ICLR"/>
    <property type="match status" value="1"/>
</dbReference>
<dbReference type="Pfam" id="PF01614">
    <property type="entry name" value="IclR_C"/>
    <property type="match status" value="1"/>
</dbReference>
<dbReference type="EMBL" id="FQXE01000004">
    <property type="protein sequence ID" value="SHH65906.1"/>
    <property type="molecule type" value="Genomic_DNA"/>
</dbReference>
<accession>A0A1M5USK1</accession>
<dbReference type="SMART" id="SM00346">
    <property type="entry name" value="HTH_ICLR"/>
    <property type="match status" value="1"/>
</dbReference>
<evidence type="ECO:0000259" key="5">
    <source>
        <dbReference type="PROSITE" id="PS51078"/>
    </source>
</evidence>
<dbReference type="GO" id="GO:0003677">
    <property type="term" value="F:DNA binding"/>
    <property type="evidence" value="ECO:0007669"/>
    <property type="project" value="UniProtKB-KW"/>
</dbReference>
<dbReference type="InterPro" id="IPR005471">
    <property type="entry name" value="Tscrpt_reg_IclR_N"/>
</dbReference>
<dbReference type="InterPro" id="IPR050707">
    <property type="entry name" value="HTH_MetabolicPath_Reg"/>
</dbReference>
<dbReference type="STRING" id="658167.SAMN04488135_10497"/>
<evidence type="ECO:0000259" key="4">
    <source>
        <dbReference type="PROSITE" id="PS51077"/>
    </source>
</evidence>
<dbReference type="Gene3D" id="1.10.10.10">
    <property type="entry name" value="Winged helix-like DNA-binding domain superfamily/Winged helix DNA-binding domain"/>
    <property type="match status" value="1"/>
</dbReference>
<dbReference type="InterPro" id="IPR036388">
    <property type="entry name" value="WH-like_DNA-bd_sf"/>
</dbReference>
<organism evidence="6 7">
    <name type="scientific">Pollutimonas bauzanensis</name>
    <dbReference type="NCBI Taxonomy" id="658167"/>
    <lineage>
        <taxon>Bacteria</taxon>
        <taxon>Pseudomonadati</taxon>
        <taxon>Pseudomonadota</taxon>
        <taxon>Betaproteobacteria</taxon>
        <taxon>Burkholderiales</taxon>
        <taxon>Alcaligenaceae</taxon>
        <taxon>Pollutimonas</taxon>
    </lineage>
</organism>
<sequence length="254" mass="27744">MKEDRHFVTALSRGLSVLRCFTAEHMELGTTDIARLVGLSQSTVWRLCHTLQKGGYLVPGKDPERLRVGPAVLALGCASLSQRGIAEVAAPEMARIANTFQCSLSIAARDGLQMLIMGRETGSAVLKLNFHIGTALRIERSAVGCAYLAAIGETERASLMEQIEKAYPDEWEANRRYIEESVQMYRDHGYVLNLRRYHPDVNALGVPIVSPNGRQVIAMNCGGTSSVISREQLEGPIAQAMKDLAASLCVMLTV</sequence>
<dbReference type="PANTHER" id="PTHR30136">
    <property type="entry name" value="HELIX-TURN-HELIX TRANSCRIPTIONAL REGULATOR, ICLR FAMILY"/>
    <property type="match status" value="1"/>
</dbReference>
<gene>
    <name evidence="6" type="ORF">SAMN04488135_10497</name>
</gene>
<keyword evidence="3" id="KW-0804">Transcription</keyword>
<protein>
    <submittedName>
        <fullName evidence="6">Transcriptional regulator, IclR family</fullName>
    </submittedName>
</protein>
<dbReference type="GO" id="GO:0045892">
    <property type="term" value="P:negative regulation of DNA-templated transcription"/>
    <property type="evidence" value="ECO:0007669"/>
    <property type="project" value="TreeGrafter"/>
</dbReference>
<keyword evidence="1" id="KW-0805">Transcription regulation</keyword>
<keyword evidence="2" id="KW-0238">DNA-binding</keyword>
<dbReference type="SUPFAM" id="SSF46785">
    <property type="entry name" value="Winged helix' DNA-binding domain"/>
    <property type="match status" value="1"/>
</dbReference>
<reference evidence="6 7" key="1">
    <citation type="submission" date="2016-11" db="EMBL/GenBank/DDBJ databases">
        <authorList>
            <person name="Jaros S."/>
            <person name="Januszkiewicz K."/>
            <person name="Wedrychowicz H."/>
        </authorList>
    </citation>
    <scope>NUCLEOTIDE SEQUENCE [LARGE SCALE GENOMIC DNA]</scope>
    <source>
        <strain evidence="6 7">CGMCC 1.10190</strain>
    </source>
</reference>
<feature type="domain" description="IclR-ED" evidence="5">
    <location>
        <begin position="71"/>
        <end position="254"/>
    </location>
</feature>
<dbReference type="RefSeq" id="WP_178372293.1">
    <property type="nucleotide sequence ID" value="NZ_FQXE01000004.1"/>
</dbReference>
<dbReference type="Gene3D" id="3.30.450.40">
    <property type="match status" value="1"/>
</dbReference>
<dbReference type="InterPro" id="IPR029016">
    <property type="entry name" value="GAF-like_dom_sf"/>
</dbReference>
<dbReference type="SUPFAM" id="SSF55781">
    <property type="entry name" value="GAF domain-like"/>
    <property type="match status" value="1"/>
</dbReference>
<dbReference type="PANTHER" id="PTHR30136:SF33">
    <property type="entry name" value="TRANSCRIPTIONAL REGULATORY PROTEIN"/>
    <property type="match status" value="1"/>
</dbReference>
<evidence type="ECO:0000313" key="7">
    <source>
        <dbReference type="Proteomes" id="UP000184226"/>
    </source>
</evidence>
<proteinExistence type="predicted"/>
<evidence type="ECO:0000256" key="1">
    <source>
        <dbReference type="ARBA" id="ARBA00023015"/>
    </source>
</evidence>
<dbReference type="Pfam" id="PF09339">
    <property type="entry name" value="HTH_IclR"/>
    <property type="match status" value="1"/>
</dbReference>
<dbReference type="Proteomes" id="UP000184226">
    <property type="component" value="Unassembled WGS sequence"/>
</dbReference>
<dbReference type="AlphaFoldDB" id="A0A1M5USK1"/>
<dbReference type="GO" id="GO:0003700">
    <property type="term" value="F:DNA-binding transcription factor activity"/>
    <property type="evidence" value="ECO:0007669"/>
    <property type="project" value="TreeGrafter"/>
</dbReference>
<evidence type="ECO:0000256" key="3">
    <source>
        <dbReference type="ARBA" id="ARBA00023163"/>
    </source>
</evidence>
<dbReference type="InterPro" id="IPR014757">
    <property type="entry name" value="Tscrpt_reg_IclR_C"/>
</dbReference>
<evidence type="ECO:0000256" key="2">
    <source>
        <dbReference type="ARBA" id="ARBA00023125"/>
    </source>
</evidence>
<feature type="domain" description="HTH iclR-type" evidence="4">
    <location>
        <begin position="8"/>
        <end position="70"/>
    </location>
</feature>
<name>A0A1M5USK1_9BURK</name>